<dbReference type="InterPro" id="IPR001633">
    <property type="entry name" value="EAL_dom"/>
</dbReference>
<reference evidence="4 5" key="1">
    <citation type="submission" date="2017-09" db="EMBL/GenBank/DDBJ databases">
        <title>Biodiversity and function of Thalassospira species in the particle-attached aromatic-hydrocarbon-degrading consortia from the surface seawater of the China South Sea.</title>
        <authorList>
            <person name="Dong C."/>
            <person name="Lai Q."/>
            <person name="Shao Z."/>
        </authorList>
    </citation>
    <scope>NUCLEOTIDE SEQUENCE [LARGE SCALE GENOMIC DNA]</scope>
    <source>
        <strain evidence="4 5">139Z-12</strain>
    </source>
</reference>
<gene>
    <name evidence="4" type="ORF">COO92_01675</name>
</gene>
<dbReference type="InterPro" id="IPR050706">
    <property type="entry name" value="Cyclic-di-GMP_PDE-like"/>
</dbReference>
<dbReference type="InterPro" id="IPR011006">
    <property type="entry name" value="CheY-like_superfamily"/>
</dbReference>
<dbReference type="EMBL" id="NXGX01000001">
    <property type="protein sequence ID" value="PKR60108.1"/>
    <property type="molecule type" value="Genomic_DNA"/>
</dbReference>
<dbReference type="Proteomes" id="UP000233332">
    <property type="component" value="Unassembled WGS sequence"/>
</dbReference>
<evidence type="ECO:0000313" key="4">
    <source>
        <dbReference type="EMBL" id="PKR60108.1"/>
    </source>
</evidence>
<feature type="domain" description="EAL" evidence="3">
    <location>
        <begin position="142"/>
        <end position="383"/>
    </location>
</feature>
<dbReference type="Pfam" id="PF00072">
    <property type="entry name" value="Response_reg"/>
    <property type="match status" value="1"/>
</dbReference>
<dbReference type="InterPro" id="IPR001789">
    <property type="entry name" value="Sig_transdc_resp-reg_receiver"/>
</dbReference>
<dbReference type="PROSITE" id="PS50110">
    <property type="entry name" value="RESPONSE_REGULATORY"/>
    <property type="match status" value="1"/>
</dbReference>
<name>A0A2N3LBG3_9PROT</name>
<dbReference type="SMART" id="SM00052">
    <property type="entry name" value="EAL"/>
    <property type="match status" value="1"/>
</dbReference>
<dbReference type="InterPro" id="IPR035919">
    <property type="entry name" value="EAL_sf"/>
</dbReference>
<evidence type="ECO:0000313" key="5">
    <source>
        <dbReference type="Proteomes" id="UP000233332"/>
    </source>
</evidence>
<dbReference type="GO" id="GO:0071111">
    <property type="term" value="F:cyclic-guanylate-specific phosphodiesterase activity"/>
    <property type="evidence" value="ECO:0007669"/>
    <property type="project" value="InterPro"/>
</dbReference>
<proteinExistence type="predicted"/>
<dbReference type="RefSeq" id="WP_101299358.1">
    <property type="nucleotide sequence ID" value="NZ_NXGX01000001.1"/>
</dbReference>
<organism evidence="4 5">
    <name type="scientific">Thalassospira lohafexi</name>
    <dbReference type="NCBI Taxonomy" id="744227"/>
    <lineage>
        <taxon>Bacteria</taxon>
        <taxon>Pseudomonadati</taxon>
        <taxon>Pseudomonadota</taxon>
        <taxon>Alphaproteobacteria</taxon>
        <taxon>Rhodospirillales</taxon>
        <taxon>Thalassospiraceae</taxon>
        <taxon>Thalassospira</taxon>
    </lineage>
</organism>
<dbReference type="Gene3D" id="3.40.50.2300">
    <property type="match status" value="1"/>
</dbReference>
<evidence type="ECO:0000259" key="2">
    <source>
        <dbReference type="PROSITE" id="PS50110"/>
    </source>
</evidence>
<dbReference type="SUPFAM" id="SSF141868">
    <property type="entry name" value="EAL domain-like"/>
    <property type="match status" value="1"/>
</dbReference>
<dbReference type="CDD" id="cd01948">
    <property type="entry name" value="EAL"/>
    <property type="match status" value="1"/>
</dbReference>
<dbReference type="Gene3D" id="3.20.20.450">
    <property type="entry name" value="EAL domain"/>
    <property type="match status" value="1"/>
</dbReference>
<dbReference type="PANTHER" id="PTHR33121">
    <property type="entry name" value="CYCLIC DI-GMP PHOSPHODIESTERASE PDEF"/>
    <property type="match status" value="1"/>
</dbReference>
<accession>A0A2N3LBG3</accession>
<sequence length="383" mass="41912">MEEQNHILPQETSNLTVMLVDDEDALLASARRMLHKQCILKTYNNAAAALDFLRQSPGQVDVVVSDLMMPHMDGVEFLTEARSVSPATPRVLLSGSLSESALQGAVNKAGISRVIVKPVPASTILSIVWDLVSAGNDNTKPANPMVRRMRSSLSTDHSVSFQPRVNAKNFEVSGLEALSRFPDLQKTFTVEDIITGAEDHPVIGELTFQVIDFIHTHRDAIASSFGNVPIGVNISPHSVADNKFMTSLTAFLAERPTLPNLEFEVTEQSNMAFTAAFQENLPKLRDAGYPIFLDDFGSGNNSIALLRRGQFSGLKLDKSLIMRLDDDNPVDSSFVEWATTISHQMNMTVIAEGVETLDTATYLQNIGVDELQGFYFGLPASIT</sequence>
<evidence type="ECO:0000259" key="3">
    <source>
        <dbReference type="PROSITE" id="PS50883"/>
    </source>
</evidence>
<keyword evidence="5" id="KW-1185">Reference proteome</keyword>
<evidence type="ECO:0008006" key="6">
    <source>
        <dbReference type="Google" id="ProtNLM"/>
    </source>
</evidence>
<dbReference type="GO" id="GO:0000160">
    <property type="term" value="P:phosphorelay signal transduction system"/>
    <property type="evidence" value="ECO:0007669"/>
    <property type="project" value="InterPro"/>
</dbReference>
<dbReference type="AlphaFoldDB" id="A0A2N3LBG3"/>
<dbReference type="SMART" id="SM00448">
    <property type="entry name" value="REC"/>
    <property type="match status" value="1"/>
</dbReference>
<evidence type="ECO:0000256" key="1">
    <source>
        <dbReference type="PROSITE-ProRule" id="PRU00169"/>
    </source>
</evidence>
<feature type="domain" description="Response regulatory" evidence="2">
    <location>
        <begin position="16"/>
        <end position="132"/>
    </location>
</feature>
<comment type="caution">
    <text evidence="4">The sequence shown here is derived from an EMBL/GenBank/DDBJ whole genome shotgun (WGS) entry which is preliminary data.</text>
</comment>
<dbReference type="PROSITE" id="PS50883">
    <property type="entry name" value="EAL"/>
    <property type="match status" value="1"/>
</dbReference>
<protein>
    <recommendedName>
        <fullName evidence="6">Diguanylate phosphodiesterase</fullName>
    </recommendedName>
</protein>
<dbReference type="PANTHER" id="PTHR33121:SF79">
    <property type="entry name" value="CYCLIC DI-GMP PHOSPHODIESTERASE PDED-RELATED"/>
    <property type="match status" value="1"/>
</dbReference>
<dbReference type="SUPFAM" id="SSF52172">
    <property type="entry name" value="CheY-like"/>
    <property type="match status" value="1"/>
</dbReference>
<dbReference type="Pfam" id="PF00563">
    <property type="entry name" value="EAL"/>
    <property type="match status" value="1"/>
</dbReference>
<keyword evidence="1" id="KW-0597">Phosphoprotein</keyword>
<feature type="modified residue" description="4-aspartylphosphate" evidence="1">
    <location>
        <position position="66"/>
    </location>
</feature>